<dbReference type="PATRIC" id="fig|1293439.3.peg.600"/>
<dbReference type="CDD" id="cd14789">
    <property type="entry name" value="Tiki"/>
    <property type="match status" value="1"/>
</dbReference>
<dbReference type="Pfam" id="PF01963">
    <property type="entry name" value="TraB_PrgY_gumN"/>
    <property type="match status" value="1"/>
</dbReference>
<keyword evidence="3" id="KW-1185">Reference proteome</keyword>
<evidence type="ECO:0000313" key="2">
    <source>
        <dbReference type="EMBL" id="KKC39571.1"/>
    </source>
</evidence>
<feature type="signal peptide" evidence="1">
    <location>
        <begin position="1"/>
        <end position="23"/>
    </location>
</feature>
<dbReference type="STRING" id="1293439.WH87_05180"/>
<accession>A0A0F5QFR5</accession>
<dbReference type="InterPro" id="IPR047111">
    <property type="entry name" value="YbaP-like"/>
</dbReference>
<sequence length="288" mass="31201">MTKLARLSAPLLALMSFAAPALAAPAMWEVSDGDSKIWLFGSVHVLPDGFEWRTPLFDATLAKADKVVFEADVSPAAQAEIGAKAFATGIYTDGTLLTDLLSDAQEQRVRAFMASTGIPMGSILAMKPWLAVNTISVAAMTELGMSAQGVEFVVQPELPPERVGYLETGDEQLAVLSTGSDAEQLAMLDVTLEQVDLLPKMLQKMLRGWSTGSPERLVKLFEVEMGGHEEAYFDRLLYARNRNWIAPLEAMLADNEQALVIVGAAHLVGPHNVLGLLEEQGYTVTRVQ</sequence>
<reference evidence="2 3" key="1">
    <citation type="submission" date="2015-03" db="EMBL/GenBank/DDBJ databases">
        <authorList>
            <person name="Lepp D."/>
            <person name="Hassan Y.I."/>
            <person name="Li X.-Z."/>
            <person name="Zhou T."/>
        </authorList>
    </citation>
    <scope>NUCLEOTIDE SEQUENCE [LARGE SCALE GENOMIC DNA]</scope>
    <source>
        <strain evidence="2 3">E84</strain>
    </source>
</reference>
<dbReference type="PANTHER" id="PTHR40590">
    <property type="entry name" value="CYTOPLASMIC PROTEIN-RELATED"/>
    <property type="match status" value="1"/>
</dbReference>
<feature type="chain" id="PRO_5002494296" description="Polysaccharide biosynthesis protein GumN" evidence="1">
    <location>
        <begin position="24"/>
        <end position="288"/>
    </location>
</feature>
<protein>
    <recommendedName>
        <fullName evidence="4">Polysaccharide biosynthesis protein GumN</fullName>
    </recommendedName>
</protein>
<evidence type="ECO:0008006" key="4">
    <source>
        <dbReference type="Google" id="ProtNLM"/>
    </source>
</evidence>
<dbReference type="Proteomes" id="UP000033411">
    <property type="component" value="Unassembled WGS sequence"/>
</dbReference>
<organism evidence="2 3">
    <name type="scientific">Devosia epidermidihirudinis</name>
    <dbReference type="NCBI Taxonomy" id="1293439"/>
    <lineage>
        <taxon>Bacteria</taxon>
        <taxon>Pseudomonadati</taxon>
        <taxon>Pseudomonadota</taxon>
        <taxon>Alphaproteobacteria</taxon>
        <taxon>Hyphomicrobiales</taxon>
        <taxon>Devosiaceae</taxon>
        <taxon>Devosia</taxon>
    </lineage>
</organism>
<dbReference type="PANTHER" id="PTHR40590:SF1">
    <property type="entry name" value="CYTOPLASMIC PROTEIN"/>
    <property type="match status" value="1"/>
</dbReference>
<evidence type="ECO:0000313" key="3">
    <source>
        <dbReference type="Proteomes" id="UP000033411"/>
    </source>
</evidence>
<keyword evidence="1" id="KW-0732">Signal</keyword>
<gene>
    <name evidence="2" type="ORF">WH87_05180</name>
</gene>
<dbReference type="InterPro" id="IPR002816">
    <property type="entry name" value="TraB/PrgY/GumN_fam"/>
</dbReference>
<comment type="caution">
    <text evidence="2">The sequence shown here is derived from an EMBL/GenBank/DDBJ whole genome shotgun (WGS) entry which is preliminary data.</text>
</comment>
<evidence type="ECO:0000256" key="1">
    <source>
        <dbReference type="SAM" id="SignalP"/>
    </source>
</evidence>
<dbReference type="EMBL" id="LANJ01000011">
    <property type="protein sequence ID" value="KKC39571.1"/>
    <property type="molecule type" value="Genomic_DNA"/>
</dbReference>
<name>A0A0F5QFR5_9HYPH</name>
<proteinExistence type="predicted"/>
<dbReference type="OrthoDB" id="9806326at2"/>
<dbReference type="AlphaFoldDB" id="A0A0F5QFR5"/>
<dbReference type="RefSeq" id="WP_046138201.1">
    <property type="nucleotide sequence ID" value="NZ_LANJ01000011.1"/>
</dbReference>